<dbReference type="RefSeq" id="WP_246454204.1">
    <property type="nucleotide sequence ID" value="NZ_CP054393.1"/>
</dbReference>
<dbReference type="EMBL" id="CP054393">
    <property type="protein sequence ID" value="QTX02998.1"/>
    <property type="molecule type" value="Genomic_DNA"/>
</dbReference>
<dbReference type="KEGG" id="pluf:LFWB_4320"/>
<sequence length="526" mass="62345">MKTKNKPKKGGNQLCQNQSKFPLSKYFIIIYLLLFLICCPSISAHPYFHHQSKSKIKLSDYQTLQQEWLATQPKMKRYDIPVLSKESIPDILKYFNIKAYLYDISTPSYNPYDYTFFDAKLKNPPSGLIGAYFKPRHNPFNIKYPDEDDEFTLEELLDYGIAIEEAFVFWDAKQKPQEENVNIELIIIEMFADQNKEEAINNYLIKNNIIKEPKLIKLGCYNATPHTGLVLPLPFGKFLFEFEIDAIYFDDGIRLLSENRNIQSLRNRLEWKQEFLQEVIIKQNSCEDTHFKTVYQESINEINESINQIKEDIIKSQSYTIEDLTKLSNGAKNIYLFFLNVQKRKKIIELPDSLDPYQTIRDWKRENNLYTFPPLIKESEYKEETEKRNWDIEITSPSYKKIDIPFQIKRISQFLETDDCIYFVVCNDTLQIKLAEQYRNAYINWLKQCYIQYGCSYSAQEIRNKFGKTSRIIYDENGNTCWYQYVPGFFSDDWIVNGHNCVGNSNIFYNFYNTTPPPKRIELSFK</sequence>
<evidence type="ECO:0000313" key="3">
    <source>
        <dbReference type="Proteomes" id="UP000672038"/>
    </source>
</evidence>
<protein>
    <submittedName>
        <fullName evidence="2">Secreted protein</fullName>
    </submittedName>
</protein>
<dbReference type="AlphaFoldDB" id="A0A975FKC2"/>
<reference evidence="2" key="1">
    <citation type="submission" date="2020-06" db="EMBL/GenBank/DDBJ databases">
        <title>Complete genome sequence of Candidatus Phytoplasma luffae NCHU2019.</title>
        <authorList>
            <person name="Cho S.-T."/>
            <person name="Tan C.-M."/>
            <person name="Li J.-R."/>
            <person name="Chien Y.-Y."/>
            <person name="Chiu Y.-C."/>
            <person name="Yang J.-Y."/>
            <person name="Kuo C.-H."/>
        </authorList>
    </citation>
    <scope>NUCLEOTIDE SEQUENCE</scope>
    <source>
        <strain evidence="2">NCHU2019</strain>
    </source>
</reference>
<organism evidence="2 3">
    <name type="scientific">Loofah witches'-broom phytoplasma</name>
    <dbReference type="NCBI Taxonomy" id="35773"/>
    <lineage>
        <taxon>Bacteria</taxon>
        <taxon>Bacillati</taxon>
        <taxon>Mycoplasmatota</taxon>
        <taxon>Mollicutes</taxon>
        <taxon>Acholeplasmatales</taxon>
        <taxon>Acholeplasmataceae</taxon>
        <taxon>Candidatus Phytoplasma</taxon>
        <taxon>16SrVIII (Loofah witches'-broom group)</taxon>
    </lineage>
</organism>
<keyword evidence="1" id="KW-1133">Transmembrane helix</keyword>
<name>A0A975FKC2_LOWBP</name>
<evidence type="ECO:0000256" key="1">
    <source>
        <dbReference type="SAM" id="Phobius"/>
    </source>
</evidence>
<keyword evidence="1" id="KW-0472">Membrane</keyword>
<gene>
    <name evidence="2" type="ORF">LFWB_4320</name>
</gene>
<dbReference type="Proteomes" id="UP000672038">
    <property type="component" value="Chromosome"/>
</dbReference>
<proteinExistence type="predicted"/>
<keyword evidence="1" id="KW-0812">Transmembrane</keyword>
<feature type="transmembrane region" description="Helical" evidence="1">
    <location>
        <begin position="26"/>
        <end position="48"/>
    </location>
</feature>
<keyword evidence="3" id="KW-1185">Reference proteome</keyword>
<accession>A0A975FKC2</accession>
<evidence type="ECO:0000313" key="2">
    <source>
        <dbReference type="EMBL" id="QTX02998.1"/>
    </source>
</evidence>